<evidence type="ECO:0000313" key="5">
    <source>
        <dbReference type="Proteomes" id="UP000199608"/>
    </source>
</evidence>
<gene>
    <name evidence="4" type="ORF">SAMN04487931_104272</name>
</gene>
<dbReference type="InterPro" id="IPR038460">
    <property type="entry name" value="AcetylCoA_hyd_C_sf"/>
</dbReference>
<dbReference type="InterPro" id="IPR046433">
    <property type="entry name" value="ActCoA_hydro"/>
</dbReference>
<dbReference type="PANTHER" id="PTHR21432:SF20">
    <property type="entry name" value="ACETYL-COA HYDROLASE"/>
    <property type="match status" value="1"/>
</dbReference>
<dbReference type="AlphaFoldDB" id="A0A1H2FQR5"/>
<comment type="similarity">
    <text evidence="1">Belongs to the acetyl-CoA hydrolase/transferase family.</text>
</comment>
<keyword evidence="5" id="KW-1185">Reference proteome</keyword>
<proteinExistence type="inferred from homology"/>
<dbReference type="RefSeq" id="WP_092232746.1">
    <property type="nucleotide sequence ID" value="NZ_FNLL01000004.1"/>
</dbReference>
<dbReference type="InterPro" id="IPR037171">
    <property type="entry name" value="NagB/RpiA_transferase-like"/>
</dbReference>
<dbReference type="GO" id="GO:0006083">
    <property type="term" value="P:acetate metabolic process"/>
    <property type="evidence" value="ECO:0007669"/>
    <property type="project" value="InterPro"/>
</dbReference>
<dbReference type="Pfam" id="PF00583">
    <property type="entry name" value="Acetyltransf_1"/>
    <property type="match status" value="1"/>
</dbReference>
<dbReference type="InterPro" id="IPR026888">
    <property type="entry name" value="AcetylCoA_hyd_C"/>
</dbReference>
<protein>
    <submittedName>
        <fullName evidence="4">Acyl-CoA hydrolase</fullName>
    </submittedName>
</protein>
<dbReference type="InterPro" id="IPR016181">
    <property type="entry name" value="Acyl_CoA_acyltransferase"/>
</dbReference>
<name>A0A1H2FQR5_9BACT</name>
<dbReference type="Pfam" id="PF02550">
    <property type="entry name" value="AcetylCoA_hydro"/>
    <property type="match status" value="1"/>
</dbReference>
<evidence type="ECO:0000256" key="2">
    <source>
        <dbReference type="ARBA" id="ARBA00022679"/>
    </source>
</evidence>
<feature type="domain" description="N-acetyltransferase" evidence="3">
    <location>
        <begin position="457"/>
        <end position="620"/>
    </location>
</feature>
<dbReference type="Gene3D" id="3.30.750.70">
    <property type="entry name" value="4-hydroxybutyrate coenzyme like domains"/>
    <property type="match status" value="1"/>
</dbReference>
<evidence type="ECO:0000313" key="4">
    <source>
        <dbReference type="EMBL" id="SDU09298.1"/>
    </source>
</evidence>
<dbReference type="GO" id="GO:0016747">
    <property type="term" value="F:acyltransferase activity, transferring groups other than amino-acyl groups"/>
    <property type="evidence" value="ECO:0007669"/>
    <property type="project" value="InterPro"/>
</dbReference>
<dbReference type="PROSITE" id="PS51186">
    <property type="entry name" value="GNAT"/>
    <property type="match status" value="1"/>
</dbReference>
<accession>A0A1H2FQR5</accession>
<sequence>MNWKQKIVDPDAVMKKIKPGMRIFLGTGISEPQTLVKQLMRSDYNNLADLELIQLVNFSDAISLKTLDDHKYRFKTFSSGNMVNQAISQGLIDLIPTRFNRLQRLFDSGRILVDAAFIQITPPDDSGNASLGVSLDVARSAMKQASFVAGEINPKIPRTFGNTFVNVCEFDLLVHSNQDPVYFQRWEASQPFDRIAENIASLIQDKSCIAFSIGPLFESLGRKLAAKHHLGVHSPVFTDALMDLIKSGAVTNLYKTIFQGKSIASYAFGTPELMAWLDRNHFVEFQEIQTVFDPVNIGKNSRFIAVIPARKADLTGRIALHHGKGNVISGPMELMDTFLGAQISKGGRIIFALPSRNLQNHSNIMVSIERYHNQLGFEESIDMIVTEYGTAMLNGLSIRERALALIEIAHPDDRPDLFFQAKQKNFLYPDQIFSKDSSRLYPHEISDQQTFKHDVTVRFRPIKPSDEEQMRRLFYRFSDESIYYRYFHSIATMPHAKMQEYVNIDWKNNMSIVGLAGEVGHGILIAEARYLKEEPGKTAEVAIIVDEHYNSLGIATHMVNLLKKIGQERGIEAFTAEVLFSNRKIMKVFKKAFPHLKSILEEGVYRVFMPFDPACGQTRP</sequence>
<reference evidence="5" key="1">
    <citation type="submission" date="2016-10" db="EMBL/GenBank/DDBJ databases">
        <authorList>
            <person name="Varghese N."/>
            <person name="Submissions S."/>
        </authorList>
    </citation>
    <scope>NUCLEOTIDE SEQUENCE [LARGE SCALE GENOMIC DNA]</scope>
    <source>
        <strain evidence="5">DSM 3384</strain>
    </source>
</reference>
<dbReference type="Gene3D" id="3.40.1080.10">
    <property type="entry name" value="Glutaconate Coenzyme A-transferase"/>
    <property type="match status" value="1"/>
</dbReference>
<dbReference type="InterPro" id="IPR000182">
    <property type="entry name" value="GNAT_dom"/>
</dbReference>
<keyword evidence="4" id="KW-0378">Hydrolase</keyword>
<dbReference type="SUPFAM" id="SSF100950">
    <property type="entry name" value="NagB/RpiA/CoA transferase-like"/>
    <property type="match status" value="2"/>
</dbReference>
<dbReference type="Pfam" id="PF13336">
    <property type="entry name" value="AcetylCoA_hyd_C"/>
    <property type="match status" value="1"/>
</dbReference>
<organism evidence="4 5">
    <name type="scientific">Desulfobacula phenolica</name>
    <dbReference type="NCBI Taxonomy" id="90732"/>
    <lineage>
        <taxon>Bacteria</taxon>
        <taxon>Pseudomonadati</taxon>
        <taxon>Thermodesulfobacteriota</taxon>
        <taxon>Desulfobacteria</taxon>
        <taxon>Desulfobacterales</taxon>
        <taxon>Desulfobacteraceae</taxon>
        <taxon>Desulfobacula</taxon>
    </lineage>
</organism>
<dbReference type="SUPFAM" id="SSF55729">
    <property type="entry name" value="Acyl-CoA N-acyltransferases (Nat)"/>
    <property type="match status" value="1"/>
</dbReference>
<evidence type="ECO:0000259" key="3">
    <source>
        <dbReference type="PROSITE" id="PS51186"/>
    </source>
</evidence>
<dbReference type="PANTHER" id="PTHR21432">
    <property type="entry name" value="ACETYL-COA HYDROLASE-RELATED"/>
    <property type="match status" value="1"/>
</dbReference>
<dbReference type="Gene3D" id="3.40.1080.20">
    <property type="entry name" value="Acetyl-CoA hydrolase/transferase C-terminal domain"/>
    <property type="match status" value="1"/>
</dbReference>
<dbReference type="Gene3D" id="3.40.630.30">
    <property type="match status" value="1"/>
</dbReference>
<evidence type="ECO:0000256" key="1">
    <source>
        <dbReference type="ARBA" id="ARBA00009632"/>
    </source>
</evidence>
<dbReference type="GO" id="GO:0016787">
    <property type="term" value="F:hydrolase activity"/>
    <property type="evidence" value="ECO:0007669"/>
    <property type="project" value="UniProtKB-KW"/>
</dbReference>
<dbReference type="EMBL" id="FNLL01000004">
    <property type="protein sequence ID" value="SDU09298.1"/>
    <property type="molecule type" value="Genomic_DNA"/>
</dbReference>
<dbReference type="Proteomes" id="UP000199608">
    <property type="component" value="Unassembled WGS sequence"/>
</dbReference>
<keyword evidence="2" id="KW-0808">Transferase</keyword>
<dbReference type="InterPro" id="IPR003702">
    <property type="entry name" value="ActCoA_hydro_N"/>
</dbReference>
<dbReference type="GO" id="GO:0008775">
    <property type="term" value="F:acetate CoA-transferase activity"/>
    <property type="evidence" value="ECO:0007669"/>
    <property type="project" value="InterPro"/>
</dbReference>